<protein>
    <submittedName>
        <fullName evidence="1">Uncharacterized protein</fullName>
    </submittedName>
</protein>
<reference evidence="1" key="1">
    <citation type="submission" date="2015-04" db="UniProtKB">
        <authorList>
            <consortium name="EnsemblPlants"/>
        </authorList>
    </citation>
    <scope>IDENTIFICATION</scope>
</reference>
<dbReference type="Gramene" id="OGLUM04G02040.1">
    <property type="protein sequence ID" value="OGLUM04G02040.1"/>
    <property type="gene ID" value="OGLUM04G02040"/>
</dbReference>
<name>A0A0D9ZGY7_9ORYZ</name>
<reference evidence="1" key="2">
    <citation type="submission" date="2018-05" db="EMBL/GenBank/DDBJ databases">
        <title>OgluRS3 (Oryza glumaepatula Reference Sequence Version 3).</title>
        <authorList>
            <person name="Zhang J."/>
            <person name="Kudrna D."/>
            <person name="Lee S."/>
            <person name="Talag J."/>
            <person name="Welchert J."/>
            <person name="Wing R.A."/>
        </authorList>
    </citation>
    <scope>NUCLEOTIDE SEQUENCE [LARGE SCALE GENOMIC DNA]</scope>
</reference>
<dbReference type="EnsemblPlants" id="OGLUM04G02040.1">
    <property type="protein sequence ID" value="OGLUM04G02040.1"/>
    <property type="gene ID" value="OGLUM04G02040"/>
</dbReference>
<organism evidence="1">
    <name type="scientific">Oryza glumipatula</name>
    <dbReference type="NCBI Taxonomy" id="40148"/>
    <lineage>
        <taxon>Eukaryota</taxon>
        <taxon>Viridiplantae</taxon>
        <taxon>Streptophyta</taxon>
        <taxon>Embryophyta</taxon>
        <taxon>Tracheophyta</taxon>
        <taxon>Spermatophyta</taxon>
        <taxon>Magnoliopsida</taxon>
        <taxon>Liliopsida</taxon>
        <taxon>Poales</taxon>
        <taxon>Poaceae</taxon>
        <taxon>BOP clade</taxon>
        <taxon>Oryzoideae</taxon>
        <taxon>Oryzeae</taxon>
        <taxon>Oryzinae</taxon>
        <taxon>Oryza</taxon>
    </lineage>
</organism>
<dbReference type="AlphaFoldDB" id="A0A0D9ZGY7"/>
<keyword evidence="2" id="KW-1185">Reference proteome</keyword>
<proteinExistence type="predicted"/>
<dbReference type="Proteomes" id="UP000026961">
    <property type="component" value="Chromosome 4"/>
</dbReference>
<dbReference type="HOGENOM" id="CLU_1613395_0_0_1"/>
<accession>A0A0D9ZGY7</accession>
<evidence type="ECO:0000313" key="2">
    <source>
        <dbReference type="Proteomes" id="UP000026961"/>
    </source>
</evidence>
<sequence>MAVLTRSTLTAFFWFGDTKWTLLDSKLEYPVACVVHCRDRFVAIGSLGEFSMFSGNKIDGVALLTASPSLLMRPPAHICQRSYLDMNDKMYLVGAILRVTGWTRYEIVVYKCDFLRFVAVGSLREISIFSGSNSDGVAPLTASPLLLVLSLAHIYQHSYLDMNDE</sequence>
<evidence type="ECO:0000313" key="1">
    <source>
        <dbReference type="EnsemblPlants" id="OGLUM04G02040.1"/>
    </source>
</evidence>